<dbReference type="InterPro" id="IPR004013">
    <property type="entry name" value="PHP_dom"/>
</dbReference>
<evidence type="ECO:0000256" key="10">
    <source>
        <dbReference type="ARBA" id="ARBA00022705"/>
    </source>
</evidence>
<dbReference type="STRING" id="926569.ANT_25540"/>
<dbReference type="SMART" id="SM00483">
    <property type="entry name" value="POLXc"/>
    <property type="match status" value="1"/>
</dbReference>
<evidence type="ECO:0000259" key="24">
    <source>
        <dbReference type="SMART" id="SM00483"/>
    </source>
</evidence>
<dbReference type="EC" id="4.2.99.18" evidence="4"/>
<dbReference type="Pfam" id="PF02811">
    <property type="entry name" value="PHP"/>
    <property type="match status" value="1"/>
</dbReference>
<comment type="cofactor">
    <cofactor evidence="1">
        <name>Mg(2+)</name>
        <dbReference type="ChEBI" id="CHEBI:18420"/>
    </cofactor>
</comment>
<evidence type="ECO:0000256" key="4">
    <source>
        <dbReference type="ARBA" id="ARBA00012720"/>
    </source>
</evidence>
<dbReference type="InParanoid" id="E8MZN2"/>
<dbReference type="InterPro" id="IPR027421">
    <property type="entry name" value="DNA_pol_lamdba_lyase_dom_sf"/>
</dbReference>
<dbReference type="eggNOG" id="COG1387">
    <property type="taxonomic scope" value="Bacteria"/>
</dbReference>
<reference evidence="25 26" key="1">
    <citation type="submission" date="2010-12" db="EMBL/GenBank/DDBJ databases">
        <title>Whole genome sequence of Anaerolinea thermophila UNI-1.</title>
        <authorList>
            <person name="Narita-Yamada S."/>
            <person name="Kishi E."/>
            <person name="Watanabe Y."/>
            <person name="Takasaki K."/>
            <person name="Ankai A."/>
            <person name="Oguchi A."/>
            <person name="Fukui S."/>
            <person name="Takahashi M."/>
            <person name="Yashiro I."/>
            <person name="Hosoyama A."/>
            <person name="Sekiguchi Y."/>
            <person name="Hanada S."/>
            <person name="Fujita N."/>
        </authorList>
    </citation>
    <scope>NUCLEOTIDE SEQUENCE [LARGE SCALE GENOMIC DNA]</scope>
    <source>
        <strain evidence="26">DSM 14523 / JCM 11388 / NBRC 100420 / UNI-1</strain>
    </source>
</reference>
<dbReference type="FunCoup" id="E8MZN2">
    <property type="interactions" value="109"/>
</dbReference>
<feature type="domain" description="DNA-directed DNA polymerase X" evidence="24">
    <location>
        <begin position="7"/>
        <end position="320"/>
    </location>
</feature>
<evidence type="ECO:0000256" key="7">
    <source>
        <dbReference type="ARBA" id="ARBA00022634"/>
    </source>
</evidence>
<dbReference type="Pfam" id="PF14716">
    <property type="entry name" value="HHH_8"/>
    <property type="match status" value="1"/>
</dbReference>
<evidence type="ECO:0000256" key="3">
    <source>
        <dbReference type="ARBA" id="ARBA00012417"/>
    </source>
</evidence>
<keyword evidence="12" id="KW-0832">Ubl conjugation</keyword>
<name>E8MZN2_ANATU</name>
<keyword evidence="6" id="KW-0488">Methylation</keyword>
<evidence type="ECO:0000256" key="20">
    <source>
        <dbReference type="ARBA" id="ARBA00045548"/>
    </source>
</evidence>
<comment type="catalytic activity">
    <reaction evidence="21">
        <text>DNA(n) + a 2'-deoxyribonucleoside 5'-triphosphate = DNA(n+1) + diphosphate</text>
        <dbReference type="Rhea" id="RHEA:22508"/>
        <dbReference type="Rhea" id="RHEA-COMP:17339"/>
        <dbReference type="Rhea" id="RHEA-COMP:17340"/>
        <dbReference type="ChEBI" id="CHEBI:33019"/>
        <dbReference type="ChEBI" id="CHEBI:61560"/>
        <dbReference type="ChEBI" id="CHEBI:173112"/>
        <dbReference type="EC" id="2.7.7.7"/>
    </reaction>
</comment>
<organism evidence="25 26">
    <name type="scientific">Anaerolinea thermophila (strain DSM 14523 / JCM 11388 / NBRC 100420 / UNI-1)</name>
    <dbReference type="NCBI Taxonomy" id="926569"/>
    <lineage>
        <taxon>Bacteria</taxon>
        <taxon>Bacillati</taxon>
        <taxon>Chloroflexota</taxon>
        <taxon>Anaerolineae</taxon>
        <taxon>Anaerolineales</taxon>
        <taxon>Anaerolineaceae</taxon>
        <taxon>Anaerolinea</taxon>
    </lineage>
</organism>
<dbReference type="AlphaFoldDB" id="E8MZN2"/>
<keyword evidence="26" id="KW-1185">Reference proteome</keyword>
<feature type="domain" description="Polymerase/histidinol phosphatase N-terminal" evidence="23">
    <location>
        <begin position="344"/>
        <end position="424"/>
    </location>
</feature>
<evidence type="ECO:0000256" key="12">
    <source>
        <dbReference type="ARBA" id="ARBA00022843"/>
    </source>
</evidence>
<comment type="subcellular location">
    <subcellularLocation>
        <location evidence="2">Cytoplasm</location>
    </subcellularLocation>
</comment>
<dbReference type="GO" id="GO:0042578">
    <property type="term" value="F:phosphoric ester hydrolase activity"/>
    <property type="evidence" value="ECO:0007669"/>
    <property type="project" value="TreeGrafter"/>
</dbReference>
<dbReference type="GO" id="GO:0003887">
    <property type="term" value="F:DNA-directed DNA polymerase activity"/>
    <property type="evidence" value="ECO:0007669"/>
    <property type="project" value="UniProtKB-KW"/>
</dbReference>
<keyword evidence="11" id="KW-0227">DNA damage</keyword>
<dbReference type="SMART" id="SM00481">
    <property type="entry name" value="POLIIIAc"/>
    <property type="match status" value="1"/>
</dbReference>
<dbReference type="OrthoDB" id="9808747at2"/>
<dbReference type="FunFam" id="3.20.20.140:FF:000047">
    <property type="entry name" value="PHP domain-containing protein"/>
    <property type="match status" value="1"/>
</dbReference>
<dbReference type="Gene3D" id="3.30.460.10">
    <property type="entry name" value="Beta Polymerase, domain 2"/>
    <property type="match status" value="1"/>
</dbReference>
<dbReference type="SUPFAM" id="SSF81301">
    <property type="entry name" value="Nucleotidyltransferase"/>
    <property type="match status" value="1"/>
</dbReference>
<dbReference type="eggNOG" id="COG1796">
    <property type="taxonomic scope" value="Bacteria"/>
</dbReference>
<keyword evidence="7" id="KW-0237">DNA synthesis</keyword>
<evidence type="ECO:0000256" key="11">
    <source>
        <dbReference type="ARBA" id="ARBA00022763"/>
    </source>
</evidence>
<dbReference type="HOGENOM" id="CLU_017729_1_0_0"/>
<dbReference type="PANTHER" id="PTHR36928:SF1">
    <property type="entry name" value="PHOSPHATASE YCDX-RELATED"/>
    <property type="match status" value="1"/>
</dbReference>
<evidence type="ECO:0000313" key="25">
    <source>
        <dbReference type="EMBL" id="BAJ64580.1"/>
    </source>
</evidence>
<evidence type="ECO:0000256" key="21">
    <source>
        <dbReference type="ARBA" id="ARBA00049244"/>
    </source>
</evidence>
<dbReference type="Pfam" id="PF14791">
    <property type="entry name" value="DNA_pol_B_thumb"/>
    <property type="match status" value="1"/>
</dbReference>
<keyword evidence="15" id="KW-0234">DNA repair</keyword>
<feature type="domain" description="Helix-hairpin-helix DNA-binding motif class 1" evidence="22">
    <location>
        <begin position="97"/>
        <end position="116"/>
    </location>
</feature>
<gene>
    <name evidence="25" type="ordered locus">ANT_25540</name>
</gene>
<dbReference type="EC" id="2.7.7.7" evidence="3"/>
<dbReference type="PANTHER" id="PTHR36928">
    <property type="entry name" value="PHOSPHATASE YCDX-RELATED"/>
    <property type="match status" value="1"/>
</dbReference>
<evidence type="ECO:0000256" key="6">
    <source>
        <dbReference type="ARBA" id="ARBA00022481"/>
    </source>
</evidence>
<dbReference type="InterPro" id="IPR010996">
    <property type="entry name" value="HHH_MUS81"/>
</dbReference>
<dbReference type="EMBL" id="AP012029">
    <property type="protein sequence ID" value="BAJ64580.1"/>
    <property type="molecule type" value="Genomic_DNA"/>
</dbReference>
<dbReference type="InterPro" id="IPR043519">
    <property type="entry name" value="NT_sf"/>
</dbReference>
<evidence type="ECO:0000256" key="2">
    <source>
        <dbReference type="ARBA" id="ARBA00004496"/>
    </source>
</evidence>
<dbReference type="Gene3D" id="3.20.20.140">
    <property type="entry name" value="Metal-dependent hydrolases"/>
    <property type="match status" value="1"/>
</dbReference>
<dbReference type="RefSeq" id="WP_013560935.1">
    <property type="nucleotide sequence ID" value="NC_014960.1"/>
</dbReference>
<evidence type="ECO:0000256" key="8">
    <source>
        <dbReference type="ARBA" id="ARBA00022679"/>
    </source>
</evidence>
<dbReference type="KEGG" id="atm:ANT_25540"/>
<dbReference type="CDD" id="cd07436">
    <property type="entry name" value="PHP_PolX"/>
    <property type="match status" value="1"/>
</dbReference>
<dbReference type="PIRSF" id="PIRSF005047">
    <property type="entry name" value="UCP005047_YshC"/>
    <property type="match status" value="1"/>
</dbReference>
<dbReference type="InterPro" id="IPR047967">
    <property type="entry name" value="PolX_PHP"/>
</dbReference>
<dbReference type="InterPro" id="IPR050243">
    <property type="entry name" value="PHP_phosphatase"/>
</dbReference>
<evidence type="ECO:0000256" key="19">
    <source>
        <dbReference type="ARBA" id="ARBA00044678"/>
    </source>
</evidence>
<keyword evidence="13" id="KW-0239">DNA-directed DNA polymerase</keyword>
<dbReference type="Pfam" id="PF14520">
    <property type="entry name" value="HHH_5"/>
    <property type="match status" value="1"/>
</dbReference>
<sequence length="581" mass="65016">MEVKKHWTNTELADVFERIANLMKIQDEMVFKIRAYERAAESLRALGEDASVLAQRGELTQVPGIGKAIAEKIEELLTTGKLGFLERLEQEVPPTLLDLLRIPGVGPRKAALFWKTLHITTLVELEKAAREGRLRSLPGMGEKSEKAILDGIAALAERSQRMTLVRAWSLAHRWLEWLRAQPGVERAEPAGSLRRWKDTVGDLDLVIATRDSVPLMEAFVHHPEVKRVLGQGENKSSVELLDGARIQVWTQPPESFGALWMYATGSKDHNVRMRELAQRQGLSLSERGLTDEEGNLRRIASEEEGYAMLGLAWIPPELREDRGEVDAAREGRLPRLIELQDIRMELHTHSTWSDGAVSIEEMVRAALARGYHAIAITDHSSYMGIVRGMKPEDVLRQREEVEAVRHKFGEQILILHGAEVDIRADGTLDYPDEVLEQLDIVIASLHASLRQPREQITARVLNALRNPHVDILAHPTGRLLPDRAGADLDWGQIYPALQTSGVALEINASPYRLDADDVHVRHAASLGIPIVINTDAHAPVGMDEMVFGVSVARRAWLTAPQVVNTWTREALLEWLKRRGSA</sequence>
<evidence type="ECO:0000256" key="9">
    <source>
        <dbReference type="ARBA" id="ARBA00022695"/>
    </source>
</evidence>
<evidence type="ECO:0000256" key="16">
    <source>
        <dbReference type="ARBA" id="ARBA00035717"/>
    </source>
</evidence>
<dbReference type="GO" id="GO:0006281">
    <property type="term" value="P:DNA repair"/>
    <property type="evidence" value="ECO:0007669"/>
    <property type="project" value="UniProtKB-KW"/>
</dbReference>
<dbReference type="SUPFAM" id="SSF89550">
    <property type="entry name" value="PHP domain-like"/>
    <property type="match status" value="1"/>
</dbReference>
<accession>E8MZN2</accession>
<dbReference type="InterPro" id="IPR003583">
    <property type="entry name" value="Hlx-hairpin-Hlx_DNA-bd_motif"/>
</dbReference>
<comment type="catalytic activity">
    <reaction evidence="18">
        <text>2'-deoxyribonucleotide-(2'-deoxyribose 5'-phosphate)-2'-deoxyribonucleotide-DNA = a 3'-end 2'-deoxyribonucleotide-(2,3-dehydro-2,3-deoxyribose 5'-phosphate)-DNA + a 5'-end 5'-phospho-2'-deoxyribonucleoside-DNA + H(+)</text>
        <dbReference type="Rhea" id="RHEA:66592"/>
        <dbReference type="Rhea" id="RHEA-COMP:13180"/>
        <dbReference type="Rhea" id="RHEA-COMP:16897"/>
        <dbReference type="Rhea" id="RHEA-COMP:17067"/>
        <dbReference type="ChEBI" id="CHEBI:15378"/>
        <dbReference type="ChEBI" id="CHEBI:136412"/>
        <dbReference type="ChEBI" id="CHEBI:157695"/>
        <dbReference type="ChEBI" id="CHEBI:167181"/>
        <dbReference type="EC" id="4.2.99.18"/>
    </reaction>
</comment>
<evidence type="ECO:0000313" key="26">
    <source>
        <dbReference type="Proteomes" id="UP000008922"/>
    </source>
</evidence>
<keyword evidence="8" id="KW-0808">Transferase</keyword>
<proteinExistence type="predicted"/>
<evidence type="ECO:0000256" key="13">
    <source>
        <dbReference type="ARBA" id="ARBA00022932"/>
    </source>
</evidence>
<feature type="domain" description="Helix-hairpin-helix DNA-binding motif class 1" evidence="22">
    <location>
        <begin position="57"/>
        <end position="76"/>
    </location>
</feature>
<dbReference type="InterPro" id="IPR022311">
    <property type="entry name" value="PolX-like"/>
</dbReference>
<dbReference type="InterPro" id="IPR003141">
    <property type="entry name" value="Pol/His_phosphatase_N"/>
</dbReference>
<dbReference type="GO" id="GO:0003677">
    <property type="term" value="F:DNA binding"/>
    <property type="evidence" value="ECO:0007669"/>
    <property type="project" value="InterPro"/>
</dbReference>
<evidence type="ECO:0000256" key="18">
    <source>
        <dbReference type="ARBA" id="ARBA00044632"/>
    </source>
</evidence>
<dbReference type="Gene3D" id="3.30.210.10">
    <property type="entry name" value="DNA polymerase, thumb domain"/>
    <property type="match status" value="1"/>
</dbReference>
<dbReference type="CDD" id="cd00141">
    <property type="entry name" value="NT_POLXc"/>
    <property type="match status" value="1"/>
</dbReference>
<dbReference type="InterPro" id="IPR029398">
    <property type="entry name" value="PolB_thumb"/>
</dbReference>
<dbReference type="PRINTS" id="PR00870">
    <property type="entry name" value="DNAPOLXBETA"/>
</dbReference>
<dbReference type="GO" id="GO:0140078">
    <property type="term" value="F:class I DNA-(apurinic or apyrimidinic site) endonuclease activity"/>
    <property type="evidence" value="ECO:0007669"/>
    <property type="project" value="UniProtKB-EC"/>
</dbReference>
<dbReference type="SUPFAM" id="SSF47802">
    <property type="entry name" value="DNA polymerase beta, N-terminal domain-like"/>
    <property type="match status" value="1"/>
</dbReference>
<evidence type="ECO:0000256" key="1">
    <source>
        <dbReference type="ARBA" id="ARBA00001946"/>
    </source>
</evidence>
<dbReference type="NCBIfam" id="NF006375">
    <property type="entry name" value="PRK08609.1"/>
    <property type="match status" value="1"/>
</dbReference>
<evidence type="ECO:0000259" key="22">
    <source>
        <dbReference type="SMART" id="SM00278"/>
    </source>
</evidence>
<evidence type="ECO:0000256" key="14">
    <source>
        <dbReference type="ARBA" id="ARBA00023053"/>
    </source>
</evidence>
<dbReference type="Proteomes" id="UP000008922">
    <property type="component" value="Chromosome"/>
</dbReference>
<dbReference type="InterPro" id="IPR002054">
    <property type="entry name" value="DNA-dir_DNA_pol_X"/>
</dbReference>
<evidence type="ECO:0000256" key="15">
    <source>
        <dbReference type="ARBA" id="ARBA00023204"/>
    </source>
</evidence>
<dbReference type="InterPro" id="IPR002008">
    <property type="entry name" value="DNA_pol_X_beta-like"/>
</dbReference>
<dbReference type="Gene3D" id="1.10.150.20">
    <property type="entry name" value="5' to 3' exonuclease, C-terminal subdomain"/>
    <property type="match status" value="1"/>
</dbReference>
<dbReference type="InterPro" id="IPR037160">
    <property type="entry name" value="DNA_Pol_thumb_sf"/>
</dbReference>
<dbReference type="InterPro" id="IPR016195">
    <property type="entry name" value="Pol/histidinol_Pase-like"/>
</dbReference>
<dbReference type="GO" id="GO:0005829">
    <property type="term" value="C:cytosol"/>
    <property type="evidence" value="ECO:0007669"/>
    <property type="project" value="TreeGrafter"/>
</dbReference>
<comment type="catalytic activity">
    <reaction evidence="19">
        <text>a 5'-end 2'-deoxyribose-2'-deoxyribonucleotide-DNA = (2E,4S)-4-hydroxypenten-2-al-5-phosphate + a 5'-end 5'-phospho-2'-deoxyribonucleoside-DNA + H(+)</text>
        <dbReference type="Rhea" id="RHEA:76255"/>
        <dbReference type="Rhea" id="RHEA-COMP:13180"/>
        <dbReference type="Rhea" id="RHEA-COMP:18657"/>
        <dbReference type="ChEBI" id="CHEBI:15378"/>
        <dbReference type="ChEBI" id="CHEBI:136412"/>
        <dbReference type="ChEBI" id="CHEBI:195194"/>
        <dbReference type="ChEBI" id="CHEBI:195195"/>
    </reaction>
</comment>
<dbReference type="SUPFAM" id="SSF158702">
    <property type="entry name" value="Sec63 N-terminal domain-like"/>
    <property type="match status" value="1"/>
</dbReference>
<keyword evidence="14" id="KW-0915">Sodium</keyword>
<dbReference type="GO" id="GO:0008270">
    <property type="term" value="F:zinc ion binding"/>
    <property type="evidence" value="ECO:0007669"/>
    <property type="project" value="TreeGrafter"/>
</dbReference>
<keyword evidence="10" id="KW-0235">DNA replication</keyword>
<dbReference type="Gene3D" id="1.10.150.110">
    <property type="entry name" value="DNA polymerase beta, N-terminal domain-like"/>
    <property type="match status" value="1"/>
</dbReference>
<protein>
    <recommendedName>
        <fullName evidence="5">DNA polymerase beta</fullName>
        <ecNumber evidence="3">2.7.7.7</ecNumber>
        <ecNumber evidence="4">4.2.99.18</ecNumber>
    </recommendedName>
    <alternativeName>
        <fullName evidence="16">5'-deoxyribose-phosphate lyase</fullName>
    </alternativeName>
    <alternativeName>
        <fullName evidence="17">AP lyase</fullName>
    </alternativeName>
</protein>
<feature type="domain" description="Helix-hairpin-helix DNA-binding motif class 1" evidence="22">
    <location>
        <begin position="132"/>
        <end position="151"/>
    </location>
</feature>
<dbReference type="SMART" id="SM00278">
    <property type="entry name" value="HhH1"/>
    <property type="match status" value="3"/>
</dbReference>
<evidence type="ECO:0000256" key="5">
    <source>
        <dbReference type="ARBA" id="ARBA00020020"/>
    </source>
</evidence>
<keyword evidence="9" id="KW-0548">Nucleotidyltransferase</keyword>
<evidence type="ECO:0000256" key="17">
    <source>
        <dbReference type="ARBA" id="ARBA00035726"/>
    </source>
</evidence>
<evidence type="ECO:0000259" key="23">
    <source>
        <dbReference type="SMART" id="SM00481"/>
    </source>
</evidence>
<comment type="function">
    <text evidence="20">Repair polymerase that plays a key role in base-excision repair. During this process, the damaged base is excised by specific DNA glycosylases, the DNA backbone is nicked at the abasic site by an apurinic/apyrimidic (AP) endonuclease, and POLB removes 5'-deoxyribose-phosphate from the preincised AP site acting as a 5'-deoxyribose-phosphate lyase (5'-dRP lyase); through its DNA polymerase activity, it adds one nucleotide to the 3' end of the arising single-nucleotide gap. Conducts 'gap-filling' DNA synthesis in a stepwise distributive fashion rather than in a processive fashion as for other DNA polymerases. It is also able to cleave sugar-phosphate bonds 3' to an intact AP site, acting as an AP lyase.</text>
</comment>